<gene>
    <name evidence="1" type="ORF">CYY_002450</name>
</gene>
<sequence>MNELFQKIYKNVFLKNKIFGYLGSQRKGYYLYSNSVIYHQYDDLQLHDIINTRNKVILLEKLNRYKSLFNNSNSNNSNSDNNRERSFTYYQDWLDYNSNSNKKKIDIEGLKGIFKDDNEIDSFLNDLYQLFLNENRNSLEYFPDLVFRTFGYTNKRRKIMGFNKTFSTHSKSGTLNTDLTRLFDTRYGALKNIQFRCYSLFIDDPFFLENKDRFRSLDFWNDNDFVYGLLKDYCTCCNSINSNGNNNNNNKLELFKWILSVSSFFNYDLYVQKYGSKGVSFTMMFGYKVVVYKDVEEMEQVPFIKSGFFLLEVFQYLSSFYPNLFNESVILELVMHQMIKIEDYQIAKAFVEYWPKQGGKFEHYPLESIFVISTHSSDMRLFELLRTHFPQYQVRNILSTRANIEHFLLHNPGIFEYYDLFSTTLPSDVDPFEIYKMIKPANTMSNNIILEAVKRGRIDFLEHCIDRIVTSLPLTGGKKTFMMCAYSYGHWNILDYLYKLWYSGANNGGNTLESDEMYKSLLYQSMSKYDLHNSIVFYNSIKDVNYQRQTTSALIVDVYMLLSSTTSRKEKDIVIEMVKFLKDACKQHNIHQLDSTNKPMVLQDIEYIRQQQFIVFRNTPSILDLFRESMVLGELNETKLALSLMTNDQHQRLTGSITSLIIAYLNQHRKPKLKVILYLFDRFQSTLAPHTFDLLAKICYIAMEFKNHHLIDILLHQTKIRLFKPVSPQHDHEMLCHNHHYLSVAPFKCDHFKNLVKRLHINTNKDAYQNKNTIVPDKDVILDFNITHQHNSFNKRQNYYI</sequence>
<proteinExistence type="predicted"/>
<evidence type="ECO:0000313" key="2">
    <source>
        <dbReference type="Proteomes" id="UP000695562"/>
    </source>
</evidence>
<accession>A0A8J4V2T6</accession>
<evidence type="ECO:0000313" key="1">
    <source>
        <dbReference type="EMBL" id="KAF2076273.1"/>
    </source>
</evidence>
<comment type="caution">
    <text evidence="1">The sequence shown here is derived from an EMBL/GenBank/DDBJ whole genome shotgun (WGS) entry which is preliminary data.</text>
</comment>
<dbReference type="EMBL" id="AJWJ01000067">
    <property type="protein sequence ID" value="KAF2076273.1"/>
    <property type="molecule type" value="Genomic_DNA"/>
</dbReference>
<evidence type="ECO:0008006" key="3">
    <source>
        <dbReference type="Google" id="ProtNLM"/>
    </source>
</evidence>
<dbReference type="AlphaFoldDB" id="A0A8J4V2T6"/>
<protein>
    <recommendedName>
        <fullName evidence="3">Ankyrin repeat-containing protein</fullName>
    </recommendedName>
</protein>
<dbReference type="SUPFAM" id="SSF140860">
    <property type="entry name" value="Pseudo ankyrin repeat-like"/>
    <property type="match status" value="1"/>
</dbReference>
<name>A0A8J4V2T6_9MYCE</name>
<keyword evidence="2" id="KW-1185">Reference proteome</keyword>
<reference evidence="1" key="1">
    <citation type="submission" date="2020-01" db="EMBL/GenBank/DDBJ databases">
        <title>Development of genomics and gene disruption for Polysphondylium violaceum indicates a role for the polyketide synthase stlB in stalk morphogenesis.</title>
        <authorList>
            <person name="Narita B."/>
            <person name="Kawabe Y."/>
            <person name="Kin K."/>
            <person name="Saito T."/>
            <person name="Gibbs R."/>
            <person name="Kuspa A."/>
            <person name="Muzny D."/>
            <person name="Queller D."/>
            <person name="Richards S."/>
            <person name="Strassman J."/>
            <person name="Sucgang R."/>
            <person name="Worley K."/>
            <person name="Schaap P."/>
        </authorList>
    </citation>
    <scope>NUCLEOTIDE SEQUENCE</scope>
    <source>
        <strain evidence="1">QSvi11</strain>
    </source>
</reference>
<organism evidence="1 2">
    <name type="scientific">Polysphondylium violaceum</name>
    <dbReference type="NCBI Taxonomy" id="133409"/>
    <lineage>
        <taxon>Eukaryota</taxon>
        <taxon>Amoebozoa</taxon>
        <taxon>Evosea</taxon>
        <taxon>Eumycetozoa</taxon>
        <taxon>Dictyostelia</taxon>
        <taxon>Dictyosteliales</taxon>
        <taxon>Dictyosteliaceae</taxon>
        <taxon>Polysphondylium</taxon>
    </lineage>
</organism>
<dbReference type="Proteomes" id="UP000695562">
    <property type="component" value="Unassembled WGS sequence"/>
</dbReference>